<feature type="non-terminal residue" evidence="1">
    <location>
        <position position="1"/>
    </location>
</feature>
<reference evidence="1" key="1">
    <citation type="journal article" date="2014" name="Front. Microbiol.">
        <title>High frequency of phylogenetically diverse reductive dehalogenase-homologous genes in deep subseafloor sedimentary metagenomes.</title>
        <authorList>
            <person name="Kawai M."/>
            <person name="Futagami T."/>
            <person name="Toyoda A."/>
            <person name="Takaki Y."/>
            <person name="Nishi S."/>
            <person name="Hori S."/>
            <person name="Arai W."/>
            <person name="Tsubouchi T."/>
            <person name="Morono Y."/>
            <person name="Uchiyama I."/>
            <person name="Ito T."/>
            <person name="Fujiyama A."/>
            <person name="Inagaki F."/>
            <person name="Takami H."/>
        </authorList>
    </citation>
    <scope>NUCLEOTIDE SEQUENCE</scope>
    <source>
        <strain evidence="1">Expedition CK06-06</strain>
    </source>
</reference>
<dbReference type="EMBL" id="BARW01015191">
    <property type="protein sequence ID" value="GAI91858.1"/>
    <property type="molecule type" value="Genomic_DNA"/>
</dbReference>
<proteinExistence type="predicted"/>
<sequence>FGRGWTHAYEIRMEEIASVTVRTDFFGGKHKYTRDADGLYSPAPYMHDWMESDYENVLEVGPGDVDSDKQIGLDGTVKHFIAIGDVRVCDYIEDRHEQRTNLAYDPATGLLDTVTDPSGRVLDFTWTNFGTQQDPIWRIIQVTAPLQTVTYTYYAPSEQGWGGEAYTLETVTLDPGGLARTTTYTYTAYAGENGLLESVTDTLGHVISYEWALPAMNFTGTVWVSQITEPGGVDTEGIPRLLEWEVTPGFFLDGYGSYVRDINAQAPGQLPVKIWVEVDECLRTTFVTMVD</sequence>
<gene>
    <name evidence="1" type="ORF">S12H4_26721</name>
</gene>
<name>X1SFV9_9ZZZZ</name>
<feature type="non-terminal residue" evidence="1">
    <location>
        <position position="291"/>
    </location>
</feature>
<dbReference type="AlphaFoldDB" id="X1SFV9"/>
<protein>
    <submittedName>
        <fullName evidence="1">Uncharacterized protein</fullName>
    </submittedName>
</protein>
<evidence type="ECO:0000313" key="1">
    <source>
        <dbReference type="EMBL" id="GAI91858.1"/>
    </source>
</evidence>
<accession>X1SFV9</accession>
<organism evidence="1">
    <name type="scientific">marine sediment metagenome</name>
    <dbReference type="NCBI Taxonomy" id="412755"/>
    <lineage>
        <taxon>unclassified sequences</taxon>
        <taxon>metagenomes</taxon>
        <taxon>ecological metagenomes</taxon>
    </lineage>
</organism>
<comment type="caution">
    <text evidence="1">The sequence shown here is derived from an EMBL/GenBank/DDBJ whole genome shotgun (WGS) entry which is preliminary data.</text>
</comment>